<dbReference type="PANTHER" id="PTHR11877:SF46">
    <property type="entry name" value="TYPE III POLYKETIDE SYNTHASE A"/>
    <property type="match status" value="1"/>
</dbReference>
<evidence type="ECO:0000256" key="2">
    <source>
        <dbReference type="ARBA" id="ARBA00022679"/>
    </source>
</evidence>
<dbReference type="InterPro" id="IPR011141">
    <property type="entry name" value="Polyketide_synthase_type-III"/>
</dbReference>
<evidence type="ECO:0000313" key="7">
    <source>
        <dbReference type="Proteomes" id="UP000509418"/>
    </source>
</evidence>
<evidence type="ECO:0000259" key="4">
    <source>
        <dbReference type="Pfam" id="PF00195"/>
    </source>
</evidence>
<name>A0A7H8TKZ0_STRCX</name>
<dbReference type="InterPro" id="IPR016039">
    <property type="entry name" value="Thiolase-like"/>
</dbReference>
<reference evidence="6 7" key="1">
    <citation type="submission" date="2020-06" db="EMBL/GenBank/DDBJ databases">
        <title>Genome mining for natural products.</title>
        <authorList>
            <person name="Zhang B."/>
            <person name="Shi J."/>
            <person name="Ge H."/>
        </authorList>
    </citation>
    <scope>NUCLEOTIDE SEQUENCE [LARGE SCALE GENOMIC DNA]</scope>
    <source>
        <strain evidence="6 7">NA02069</strain>
    </source>
</reference>
<dbReference type="Pfam" id="PF00195">
    <property type="entry name" value="Chal_sti_synt_N"/>
    <property type="match status" value="1"/>
</dbReference>
<protein>
    <submittedName>
        <fullName evidence="6">PhlD</fullName>
    </submittedName>
</protein>
<dbReference type="GO" id="GO:0030639">
    <property type="term" value="P:polyketide biosynthetic process"/>
    <property type="evidence" value="ECO:0007669"/>
    <property type="project" value="TreeGrafter"/>
</dbReference>
<dbReference type="Pfam" id="PF02797">
    <property type="entry name" value="Chal_sti_synt_C"/>
    <property type="match status" value="1"/>
</dbReference>
<evidence type="ECO:0000259" key="5">
    <source>
        <dbReference type="Pfam" id="PF02797"/>
    </source>
</evidence>
<dbReference type="PANTHER" id="PTHR11877">
    <property type="entry name" value="HYDROXYMETHYLGLUTARYL-COA SYNTHASE"/>
    <property type="match status" value="1"/>
</dbReference>
<gene>
    <name evidence="6" type="ORF">HUT05_45085</name>
</gene>
<dbReference type="InterPro" id="IPR012328">
    <property type="entry name" value="Chalcone/stilbene_synt_C"/>
</dbReference>
<keyword evidence="2" id="KW-0808">Transferase</keyword>
<feature type="domain" description="Chalcone/stilbene synthase C-terminal" evidence="5">
    <location>
        <begin position="213"/>
        <end position="348"/>
    </location>
</feature>
<dbReference type="SUPFAM" id="SSF53901">
    <property type="entry name" value="Thiolase-like"/>
    <property type="match status" value="2"/>
</dbReference>
<dbReference type="Proteomes" id="UP000509418">
    <property type="component" value="Chromosome"/>
</dbReference>
<dbReference type="AlphaFoldDB" id="A0A7H8TKZ0"/>
<dbReference type="InterPro" id="IPR001099">
    <property type="entry name" value="Chalcone/stilbene_synt_N"/>
</dbReference>
<dbReference type="Gene3D" id="3.40.47.10">
    <property type="match status" value="2"/>
</dbReference>
<organism evidence="6 7">
    <name type="scientific">Streptomyces chartreusis</name>
    <dbReference type="NCBI Taxonomy" id="1969"/>
    <lineage>
        <taxon>Bacteria</taxon>
        <taxon>Bacillati</taxon>
        <taxon>Actinomycetota</taxon>
        <taxon>Actinomycetes</taxon>
        <taxon>Kitasatosporales</taxon>
        <taxon>Streptomycetaceae</taxon>
        <taxon>Streptomyces</taxon>
    </lineage>
</organism>
<dbReference type="PIRSF" id="PIRSF000451">
    <property type="entry name" value="PKS_III"/>
    <property type="match status" value="1"/>
</dbReference>
<dbReference type="RefSeq" id="WP_176578521.1">
    <property type="nucleotide sequence ID" value="NZ_CBDRGH010000022.1"/>
</dbReference>
<dbReference type="EMBL" id="CP056041">
    <property type="protein sequence ID" value="QKZ23907.1"/>
    <property type="molecule type" value="Genomic_DNA"/>
</dbReference>
<accession>A0A7H8TKZ0</accession>
<evidence type="ECO:0000256" key="3">
    <source>
        <dbReference type="PIRSR" id="PIRSR000451-1"/>
    </source>
</evidence>
<feature type="domain" description="Chalcone/stilbene synthase N-terminal" evidence="4">
    <location>
        <begin position="62"/>
        <end position="204"/>
    </location>
</feature>
<comment type="similarity">
    <text evidence="1">Belongs to the thiolase-like superfamily. Chalcone/stilbene synthases family.</text>
</comment>
<sequence length="366" mass="39280">MPIAHVTRPTIVHPPHEVTTDAICDDIARAHSGLPHLGVGLRLVRSTQVRSRRFSRPLHDPSLSAHAAIAERNSVAFIEASNLAVEAARQTLHETHTDPMDVDCIVTSHTTSWTVPGLDVHLVEALGLRPDVRRIPMSTLGCAGGAQGLVKAADHLAAHPGSTVLVVIAEMLSTVYNVHDTSKESMIYKGLFGDSAGACLVTDTPLGPGLSLESTWEYVLPDSRKRYEGRLDATGLHFDSEKSATAAIRDVMPALRRFLEQQDLETVEFTVLHPGGPRIIQDAEQELGVDQEPGLDDKAKMTRHSWASLREEGNLGGVAVLAVLARTHDDPPTDGARGILLGFGPGFAAAAATARWEAQPTRIPAP</sequence>
<dbReference type="GO" id="GO:0016747">
    <property type="term" value="F:acyltransferase activity, transferring groups other than amino-acyl groups"/>
    <property type="evidence" value="ECO:0007669"/>
    <property type="project" value="InterPro"/>
</dbReference>
<feature type="active site" description="Acyl-thioester intermediate" evidence="3">
    <location>
        <position position="142"/>
    </location>
</feature>
<proteinExistence type="inferred from homology"/>
<evidence type="ECO:0000313" key="6">
    <source>
        <dbReference type="EMBL" id="QKZ23907.1"/>
    </source>
</evidence>
<keyword evidence="7" id="KW-1185">Reference proteome</keyword>
<evidence type="ECO:0000256" key="1">
    <source>
        <dbReference type="ARBA" id="ARBA00005531"/>
    </source>
</evidence>